<dbReference type="Pfam" id="PF00001">
    <property type="entry name" value="7tm_1"/>
    <property type="match status" value="1"/>
</dbReference>
<name>A0A8K0EWM9_BRALA</name>
<feature type="transmembrane region" description="Helical" evidence="10">
    <location>
        <begin position="223"/>
        <end position="256"/>
    </location>
</feature>
<evidence type="ECO:0000256" key="6">
    <source>
        <dbReference type="ARBA" id="ARBA00023136"/>
    </source>
</evidence>
<feature type="region of interest" description="Disordered" evidence="9">
    <location>
        <begin position="389"/>
        <end position="465"/>
    </location>
</feature>
<evidence type="ECO:0000256" key="9">
    <source>
        <dbReference type="SAM" id="MobiDB-lite"/>
    </source>
</evidence>
<dbReference type="EMBL" id="OV696692">
    <property type="protein sequence ID" value="CAH1269176.1"/>
    <property type="molecule type" value="Genomic_DNA"/>
</dbReference>
<keyword evidence="5" id="KW-0297">G-protein coupled receptor</keyword>
<reference evidence="12" key="1">
    <citation type="submission" date="2022-01" db="EMBL/GenBank/DDBJ databases">
        <authorList>
            <person name="Braso-Vives M."/>
        </authorList>
    </citation>
    <scope>NUCLEOTIDE SEQUENCE</scope>
</reference>
<dbReference type="OrthoDB" id="10011947at2759"/>
<keyword evidence="7" id="KW-0675">Receptor</keyword>
<evidence type="ECO:0000256" key="5">
    <source>
        <dbReference type="ARBA" id="ARBA00023040"/>
    </source>
</evidence>
<keyword evidence="4 10" id="KW-1133">Transmembrane helix</keyword>
<dbReference type="CDD" id="cd00637">
    <property type="entry name" value="7tm_classA_rhodopsin-like"/>
    <property type="match status" value="1"/>
</dbReference>
<accession>A0A8K0EWM9</accession>
<dbReference type="PROSITE" id="PS50262">
    <property type="entry name" value="G_PROTEIN_RECEP_F1_2"/>
    <property type="match status" value="1"/>
</dbReference>
<comment type="subcellular location">
    <subcellularLocation>
        <location evidence="1">Cell membrane</location>
        <topology evidence="1">Multi-pass membrane protein</topology>
    </subcellularLocation>
</comment>
<dbReference type="AlphaFoldDB" id="A0A8K0EWM9"/>
<evidence type="ECO:0000256" key="2">
    <source>
        <dbReference type="ARBA" id="ARBA00022475"/>
    </source>
</evidence>
<dbReference type="Gene3D" id="1.20.1070.10">
    <property type="entry name" value="Rhodopsin 7-helix transmembrane proteins"/>
    <property type="match status" value="1"/>
</dbReference>
<evidence type="ECO:0000256" key="7">
    <source>
        <dbReference type="ARBA" id="ARBA00023170"/>
    </source>
</evidence>
<evidence type="ECO:0000259" key="11">
    <source>
        <dbReference type="PROSITE" id="PS50262"/>
    </source>
</evidence>
<sequence length="465" mass="51372">MEGSGFVEALQASDFTEAMFLPRYENNPDNKNSILGDEQALVQHTSFASMLGRVIGLLQYVGLIGNIMVLFFCIQRVAPSMGRAGIINLAVADVMQSAVNIAVLMRTSLVPNPEESEPLFHMETFGCDFLAWFRLYTGSSSNHFSTAMAVIQTIAIVKVSRGGHPRPANWKVITFVLVWVINLAITLPPLVKLWGAFTYFKDIGHCYISFDADDSKTRLDWGYIIFFMLTQYICPVAVLVACYVTTFCTIYCHGYMRTLSRKRSGLEEEENQDRSIMIKTFFALTLFHYIVSLPLEIIRIGVFFTDIGVANDVLYITTLISYLSNCKAPMVLPIVRRLPTRIWYPTTDIQPNDPQFSALLYCISKLCILYPSTLTGGSVRHHNVEVYVTPGTSRDGDDEASVGAGSHASPDPSPARSMPNGRASPAAAGPTFVREGRPPSALTNGGPAMTPIPRVNARKNPLPDL</sequence>
<keyword evidence="3 10" id="KW-0812">Transmembrane</keyword>
<feature type="transmembrane region" description="Helical" evidence="10">
    <location>
        <begin position="276"/>
        <end position="295"/>
    </location>
</feature>
<evidence type="ECO:0000256" key="10">
    <source>
        <dbReference type="SAM" id="Phobius"/>
    </source>
</evidence>
<feature type="transmembrane region" description="Helical" evidence="10">
    <location>
        <begin position="54"/>
        <end position="74"/>
    </location>
</feature>
<evidence type="ECO:0000313" key="13">
    <source>
        <dbReference type="Proteomes" id="UP000838412"/>
    </source>
</evidence>
<protein>
    <submittedName>
        <fullName evidence="12">OPN4 protein</fullName>
    </submittedName>
</protein>
<dbReference type="SUPFAM" id="SSF81321">
    <property type="entry name" value="Family A G protein-coupled receptor-like"/>
    <property type="match status" value="1"/>
</dbReference>
<keyword evidence="2" id="KW-1003">Cell membrane</keyword>
<dbReference type="PRINTS" id="PR00237">
    <property type="entry name" value="GPCRRHODOPSN"/>
</dbReference>
<dbReference type="Proteomes" id="UP000838412">
    <property type="component" value="Chromosome 7"/>
</dbReference>
<dbReference type="PANTHER" id="PTHR24230">
    <property type="entry name" value="G-PROTEIN COUPLED RECEPTOR"/>
    <property type="match status" value="1"/>
</dbReference>
<dbReference type="GO" id="GO:0008528">
    <property type="term" value="F:G protein-coupled peptide receptor activity"/>
    <property type="evidence" value="ECO:0007669"/>
    <property type="project" value="TreeGrafter"/>
</dbReference>
<gene>
    <name evidence="12" type="primary">OPN4</name>
    <name evidence="12" type="ORF">BLAG_LOCUS21904</name>
</gene>
<evidence type="ECO:0000256" key="3">
    <source>
        <dbReference type="ARBA" id="ARBA00022692"/>
    </source>
</evidence>
<feature type="domain" description="G-protein coupled receptors family 1 profile" evidence="11">
    <location>
        <begin position="65"/>
        <end position="332"/>
    </location>
</feature>
<keyword evidence="8" id="KW-0807">Transducer</keyword>
<evidence type="ECO:0000256" key="1">
    <source>
        <dbReference type="ARBA" id="ARBA00004651"/>
    </source>
</evidence>
<organism evidence="12 13">
    <name type="scientific">Branchiostoma lanceolatum</name>
    <name type="common">Common lancelet</name>
    <name type="synonym">Amphioxus lanceolatum</name>
    <dbReference type="NCBI Taxonomy" id="7740"/>
    <lineage>
        <taxon>Eukaryota</taxon>
        <taxon>Metazoa</taxon>
        <taxon>Chordata</taxon>
        <taxon>Cephalochordata</taxon>
        <taxon>Leptocardii</taxon>
        <taxon>Amphioxiformes</taxon>
        <taxon>Branchiostomatidae</taxon>
        <taxon>Branchiostoma</taxon>
    </lineage>
</organism>
<evidence type="ECO:0000256" key="4">
    <source>
        <dbReference type="ARBA" id="ARBA00022989"/>
    </source>
</evidence>
<proteinExistence type="predicted"/>
<dbReference type="GO" id="GO:0005886">
    <property type="term" value="C:plasma membrane"/>
    <property type="evidence" value="ECO:0007669"/>
    <property type="project" value="UniProtKB-SubCell"/>
</dbReference>
<feature type="transmembrane region" description="Helical" evidence="10">
    <location>
        <begin position="172"/>
        <end position="191"/>
    </location>
</feature>
<dbReference type="InterPro" id="IPR017452">
    <property type="entry name" value="GPCR_Rhodpsn_7TM"/>
</dbReference>
<evidence type="ECO:0000256" key="8">
    <source>
        <dbReference type="ARBA" id="ARBA00023224"/>
    </source>
</evidence>
<dbReference type="InterPro" id="IPR000276">
    <property type="entry name" value="GPCR_Rhodpsn"/>
</dbReference>
<dbReference type="GO" id="GO:0007218">
    <property type="term" value="P:neuropeptide signaling pathway"/>
    <property type="evidence" value="ECO:0007669"/>
    <property type="project" value="TreeGrafter"/>
</dbReference>
<keyword evidence="6 10" id="KW-0472">Membrane</keyword>
<evidence type="ECO:0000313" key="12">
    <source>
        <dbReference type="EMBL" id="CAH1269176.1"/>
    </source>
</evidence>
<keyword evidence="13" id="KW-1185">Reference proteome</keyword>